<dbReference type="PANTHER" id="PTHR43046:SF14">
    <property type="entry name" value="MUTT_NUDIX FAMILY PROTEIN"/>
    <property type="match status" value="1"/>
</dbReference>
<comment type="cofactor">
    <cofactor evidence="1">
        <name>Mg(2+)</name>
        <dbReference type="ChEBI" id="CHEBI:18420"/>
    </cofactor>
</comment>
<dbReference type="Pfam" id="PF00293">
    <property type="entry name" value="NUDIX"/>
    <property type="match status" value="1"/>
</dbReference>
<evidence type="ECO:0000256" key="2">
    <source>
        <dbReference type="ARBA" id="ARBA00022801"/>
    </source>
</evidence>
<dbReference type="InterPro" id="IPR000086">
    <property type="entry name" value="NUDIX_hydrolase_dom"/>
</dbReference>
<dbReference type="RefSeq" id="WP_090293841.1">
    <property type="nucleotide sequence ID" value="NZ_CP098807.1"/>
</dbReference>
<sequence>MGQPGIDFPGFGCGLVIVRDGKILLYRRVNAPEAGHWNIVGGKVDHMERSQAAACREAEEESGLKIGSTEFLCLSEQVIDADRQHWISMIYVTRDCSGEPQLTEPDKLSEFGWFSLDALPQPLSRFTADAADALRRHEQGVAA</sequence>
<organism evidence="4 5">
    <name type="scientific">Ensifer adhaerens</name>
    <name type="common">Sinorhizobium morelense</name>
    <dbReference type="NCBI Taxonomy" id="106592"/>
    <lineage>
        <taxon>Bacteria</taxon>
        <taxon>Pseudomonadati</taxon>
        <taxon>Pseudomonadota</taxon>
        <taxon>Alphaproteobacteria</taxon>
        <taxon>Hyphomicrobiales</taxon>
        <taxon>Rhizobiaceae</taxon>
        <taxon>Sinorhizobium/Ensifer group</taxon>
        <taxon>Ensifer</taxon>
    </lineage>
</organism>
<dbReference type="OrthoDB" id="9761969at2"/>
<dbReference type="Proteomes" id="UP001055460">
    <property type="component" value="Chromosome"/>
</dbReference>
<reference evidence="4" key="1">
    <citation type="submission" date="2022-06" db="EMBL/GenBank/DDBJ databases">
        <title>Physiological and biochemical characterization and genomic elucidation of a strain of the genus Ensifer adhaerens M8 that combines arsenic oxidation and chromium reduction.</title>
        <authorList>
            <person name="Li X."/>
            <person name="Yu c."/>
        </authorList>
    </citation>
    <scope>NUCLEOTIDE SEQUENCE</scope>
    <source>
        <strain evidence="4">M8</strain>
    </source>
</reference>
<evidence type="ECO:0000256" key="1">
    <source>
        <dbReference type="ARBA" id="ARBA00001946"/>
    </source>
</evidence>
<dbReference type="EMBL" id="CP098807">
    <property type="protein sequence ID" value="USJ24855.1"/>
    <property type="molecule type" value="Genomic_DNA"/>
</dbReference>
<evidence type="ECO:0000313" key="4">
    <source>
        <dbReference type="EMBL" id="USJ24855.1"/>
    </source>
</evidence>
<dbReference type="PROSITE" id="PS00893">
    <property type="entry name" value="NUDIX_BOX"/>
    <property type="match status" value="1"/>
</dbReference>
<keyword evidence="2" id="KW-0378">Hydrolase</keyword>
<dbReference type="GO" id="GO:0016787">
    <property type="term" value="F:hydrolase activity"/>
    <property type="evidence" value="ECO:0007669"/>
    <property type="project" value="UniProtKB-KW"/>
</dbReference>
<protein>
    <submittedName>
        <fullName evidence="4">NUDIX domain-containing protein</fullName>
    </submittedName>
</protein>
<gene>
    <name evidence="4" type="ORF">NE863_07800</name>
</gene>
<dbReference type="Gene3D" id="3.90.79.10">
    <property type="entry name" value="Nucleoside Triphosphate Pyrophosphohydrolase"/>
    <property type="match status" value="1"/>
</dbReference>
<proteinExistence type="predicted"/>
<feature type="domain" description="Nudix hydrolase" evidence="3">
    <location>
        <begin position="6"/>
        <end position="136"/>
    </location>
</feature>
<accession>A0A9Q8Y921</accession>
<evidence type="ECO:0000313" key="5">
    <source>
        <dbReference type="Proteomes" id="UP001055460"/>
    </source>
</evidence>
<dbReference type="InterPro" id="IPR020084">
    <property type="entry name" value="NUDIX_hydrolase_CS"/>
</dbReference>
<dbReference type="PANTHER" id="PTHR43046">
    <property type="entry name" value="GDP-MANNOSE MANNOSYL HYDROLASE"/>
    <property type="match status" value="1"/>
</dbReference>
<dbReference type="AlphaFoldDB" id="A0A9Q8Y921"/>
<name>A0A9Q8Y921_ENSAD</name>
<dbReference type="InterPro" id="IPR015797">
    <property type="entry name" value="NUDIX_hydrolase-like_dom_sf"/>
</dbReference>
<dbReference type="PROSITE" id="PS51462">
    <property type="entry name" value="NUDIX"/>
    <property type="match status" value="1"/>
</dbReference>
<evidence type="ECO:0000259" key="3">
    <source>
        <dbReference type="PROSITE" id="PS51462"/>
    </source>
</evidence>
<dbReference type="SUPFAM" id="SSF55811">
    <property type="entry name" value="Nudix"/>
    <property type="match status" value="1"/>
</dbReference>